<dbReference type="eggNOG" id="ENOG502Z7QU">
    <property type="taxonomic scope" value="Bacteria"/>
</dbReference>
<dbReference type="BioCyc" id="SESP1179773:BN6_RS09610-MONOMER"/>
<accession>K0JPX6</accession>
<dbReference type="InterPro" id="IPR026325">
    <property type="entry name" value="DUF932"/>
</dbReference>
<dbReference type="Proteomes" id="UP000006281">
    <property type="component" value="Chromosome"/>
</dbReference>
<keyword evidence="2" id="KW-1185">Reference proteome</keyword>
<evidence type="ECO:0000313" key="2">
    <source>
        <dbReference type="Proteomes" id="UP000006281"/>
    </source>
</evidence>
<proteinExistence type="predicted"/>
<name>K0JPX6_SACES</name>
<evidence type="ECO:0000313" key="1">
    <source>
        <dbReference type="EMBL" id="CCH29275.1"/>
    </source>
</evidence>
<dbReference type="OrthoDB" id="576140at2"/>
<dbReference type="Pfam" id="PF06067">
    <property type="entry name" value="DUF932"/>
    <property type="match status" value="1"/>
</dbReference>
<dbReference type="AlphaFoldDB" id="K0JPX6"/>
<gene>
    <name evidence="1" type="ordered locus">BN6_19560</name>
</gene>
<dbReference type="NCBIfam" id="TIGR03299">
    <property type="entry name" value="LGT_TIGR03299"/>
    <property type="match status" value="1"/>
</dbReference>
<organism evidence="1 2">
    <name type="scientific">Saccharothrix espanaensis (strain ATCC 51144 / DSM 44229 / JCM 9112 / NBRC 15066 / NRRL 15764)</name>
    <dbReference type="NCBI Taxonomy" id="1179773"/>
    <lineage>
        <taxon>Bacteria</taxon>
        <taxon>Bacillati</taxon>
        <taxon>Actinomycetota</taxon>
        <taxon>Actinomycetes</taxon>
        <taxon>Pseudonocardiales</taxon>
        <taxon>Pseudonocardiaceae</taxon>
        <taxon>Saccharothrix</taxon>
    </lineage>
</organism>
<dbReference type="KEGG" id="sesp:BN6_19560"/>
<protein>
    <submittedName>
        <fullName evidence="1">Phage/plasmid-related protein</fullName>
    </submittedName>
</protein>
<reference evidence="1 2" key="1">
    <citation type="journal article" date="2012" name="BMC Genomics">
        <title>Complete genome sequence of Saccharothrix espanaensis DSM 44229T and comparison to the other completely sequenced Pseudonocardiaceae.</title>
        <authorList>
            <person name="Strobel T."/>
            <person name="Al-Dilaimi A."/>
            <person name="Blom J."/>
            <person name="Gessner A."/>
            <person name="Kalinowski J."/>
            <person name="Luzhetska M."/>
            <person name="Puhler A."/>
            <person name="Szczepanowski R."/>
            <person name="Bechthold A."/>
            <person name="Ruckert C."/>
        </authorList>
    </citation>
    <scope>NUCLEOTIDE SEQUENCE [LARGE SCALE GENOMIC DNA]</scope>
    <source>
        <strain evidence="2">ATCC 51144 / DSM 44229 / JCM 9112 / NBRC 15066 / NRRL 15764</strain>
    </source>
</reference>
<dbReference type="STRING" id="1179773.BN6_19560"/>
<dbReference type="EMBL" id="HE804045">
    <property type="protein sequence ID" value="CCH29275.1"/>
    <property type="molecule type" value="Genomic_DNA"/>
</dbReference>
<dbReference type="InterPro" id="IPR017686">
    <property type="entry name" value="Phg/plasmid-like_prot"/>
</dbReference>
<sequence length="330" mass="35681">MFDSASVPQMAIHSVPGRDSAWATLGTEVSRHGDALQAMRAAGLTGWNIRKAAQSGMDVSPLGATVVDNPDQVMLVRTDPRTGRTRYLSSVGKGYGVTQNEDQAAVLDTLVAESGAPGLAHVGWMDDGRRTFATMKLPETMRIGGIDRVELYLAVFDSHDGSAAFRVCAVPFRVACANQLGLAVASAVSSVEIRHTSRSRIDVAEIRAKLGLIHRYADAFDATANRLLATDLTTSRFREIVETVWPVDDRTAPPRARANADRRRNTLLRLWTDAPTQAGIRGTNWAGLQAVTEYLDHFAPAASPTVRAHRALTSGTVARRKQHAFDLLAA</sequence>
<dbReference type="PATRIC" id="fig|1179773.3.peg.1964"/>
<dbReference type="HOGENOM" id="CLU_058825_0_0_11"/>